<dbReference type="InterPro" id="IPR008995">
    <property type="entry name" value="Mo/tungstate-bd_C_term_dom"/>
</dbReference>
<organism evidence="4 5">
    <name type="scientific">Mangrovibacterium diazotrophicum</name>
    <dbReference type="NCBI Taxonomy" id="1261403"/>
    <lineage>
        <taxon>Bacteria</taxon>
        <taxon>Pseudomonadati</taxon>
        <taxon>Bacteroidota</taxon>
        <taxon>Bacteroidia</taxon>
        <taxon>Marinilabiliales</taxon>
        <taxon>Prolixibacteraceae</taxon>
        <taxon>Mangrovibacterium</taxon>
    </lineage>
</organism>
<feature type="domain" description="Mop" evidence="3">
    <location>
        <begin position="2"/>
        <end position="67"/>
    </location>
</feature>
<evidence type="ECO:0000259" key="3">
    <source>
        <dbReference type="PROSITE" id="PS51866"/>
    </source>
</evidence>
<proteinExistence type="predicted"/>
<dbReference type="PANTHER" id="PTHR30432">
    <property type="entry name" value="TRANSCRIPTIONAL REGULATOR MODE"/>
    <property type="match status" value="1"/>
</dbReference>
<dbReference type="InterPro" id="IPR005116">
    <property type="entry name" value="Transp-assoc_OB_typ1"/>
</dbReference>
<dbReference type="RefSeq" id="WP_120271810.1">
    <property type="nucleotide sequence ID" value="NZ_RAPN01000001.1"/>
</dbReference>
<dbReference type="SUPFAM" id="SSF50331">
    <property type="entry name" value="MOP-like"/>
    <property type="match status" value="2"/>
</dbReference>
<dbReference type="PROSITE" id="PS51866">
    <property type="entry name" value="MOP"/>
    <property type="match status" value="2"/>
</dbReference>
<protein>
    <submittedName>
        <fullName evidence="4">Molybdate transport system regulatory protein</fullName>
    </submittedName>
</protein>
<keyword evidence="1 2" id="KW-0500">Molybdenum</keyword>
<evidence type="ECO:0000256" key="2">
    <source>
        <dbReference type="PROSITE-ProRule" id="PRU01213"/>
    </source>
</evidence>
<dbReference type="EMBL" id="RAPN01000001">
    <property type="protein sequence ID" value="RKD90401.1"/>
    <property type="molecule type" value="Genomic_DNA"/>
</dbReference>
<evidence type="ECO:0000256" key="1">
    <source>
        <dbReference type="ARBA" id="ARBA00022505"/>
    </source>
</evidence>
<sequence>MKISTRNQLKGKVSAIAEGVVNSEVDIDFGSSKIAAIITNDAVKSLGVTVGSEVTAFVKASNVMIGVGEVKISARNVLTGKISEIKDGAVNTQVTIDLGNACFVTSVITKASVEILELKVGQEASAIIKASSVIIGID</sequence>
<feature type="domain" description="Mop" evidence="3">
    <location>
        <begin position="71"/>
        <end position="137"/>
    </location>
</feature>
<dbReference type="NCBIfam" id="TIGR00638">
    <property type="entry name" value="Mop"/>
    <property type="match status" value="2"/>
</dbReference>
<dbReference type="Pfam" id="PF03459">
    <property type="entry name" value="TOBE"/>
    <property type="match status" value="2"/>
</dbReference>
<dbReference type="InterPro" id="IPR051815">
    <property type="entry name" value="Molybdate_resp_trans_reg"/>
</dbReference>
<dbReference type="InterPro" id="IPR004606">
    <property type="entry name" value="Mop_domain"/>
</dbReference>
<dbReference type="Proteomes" id="UP000283387">
    <property type="component" value="Unassembled WGS sequence"/>
</dbReference>
<keyword evidence="5" id="KW-1185">Reference proteome</keyword>
<dbReference type="PANTHER" id="PTHR30432:SF1">
    <property type="entry name" value="DNA-BINDING TRANSCRIPTIONAL DUAL REGULATOR MODE"/>
    <property type="match status" value="1"/>
</dbReference>
<reference evidence="4 5" key="1">
    <citation type="submission" date="2018-09" db="EMBL/GenBank/DDBJ databases">
        <title>Genomic Encyclopedia of Archaeal and Bacterial Type Strains, Phase II (KMG-II): from individual species to whole genera.</title>
        <authorList>
            <person name="Goeker M."/>
        </authorList>
    </citation>
    <scope>NUCLEOTIDE SEQUENCE [LARGE SCALE GENOMIC DNA]</scope>
    <source>
        <strain evidence="4 5">DSM 27148</strain>
    </source>
</reference>
<comment type="caution">
    <text evidence="4">The sequence shown here is derived from an EMBL/GenBank/DDBJ whole genome shotgun (WGS) entry which is preliminary data.</text>
</comment>
<evidence type="ECO:0000313" key="5">
    <source>
        <dbReference type="Proteomes" id="UP000283387"/>
    </source>
</evidence>
<dbReference type="OrthoDB" id="122515at2"/>
<name>A0A419W4K7_9BACT</name>
<evidence type="ECO:0000313" key="4">
    <source>
        <dbReference type="EMBL" id="RKD90401.1"/>
    </source>
</evidence>
<gene>
    <name evidence="4" type="ORF">BC643_0739</name>
</gene>
<accession>A0A419W4K7</accession>
<dbReference type="AlphaFoldDB" id="A0A419W4K7"/>
<dbReference type="Gene3D" id="2.40.50.100">
    <property type="match status" value="2"/>
</dbReference>
<dbReference type="GO" id="GO:0015689">
    <property type="term" value="P:molybdate ion transport"/>
    <property type="evidence" value="ECO:0007669"/>
    <property type="project" value="InterPro"/>
</dbReference>